<evidence type="ECO:0000313" key="3">
    <source>
        <dbReference type="Proteomes" id="UP000821866"/>
    </source>
</evidence>
<feature type="region of interest" description="Disordered" evidence="1">
    <location>
        <begin position="1"/>
        <end position="33"/>
    </location>
</feature>
<dbReference type="EMBL" id="JABSTU010000006">
    <property type="protein sequence ID" value="KAH8027456.1"/>
    <property type="molecule type" value="Genomic_DNA"/>
</dbReference>
<protein>
    <recommendedName>
        <fullName evidence="4">CCHC-type domain-containing protein</fullName>
    </recommendedName>
</protein>
<dbReference type="AlphaFoldDB" id="A0A9J6E0D4"/>
<reference evidence="2" key="1">
    <citation type="journal article" date="2020" name="Cell">
        <title>Large-Scale Comparative Analyses of Tick Genomes Elucidate Their Genetic Diversity and Vector Capacities.</title>
        <authorList>
            <consortium name="Tick Genome and Microbiome Consortium (TIGMIC)"/>
            <person name="Jia N."/>
            <person name="Wang J."/>
            <person name="Shi W."/>
            <person name="Du L."/>
            <person name="Sun Y."/>
            <person name="Zhan W."/>
            <person name="Jiang J.F."/>
            <person name="Wang Q."/>
            <person name="Zhang B."/>
            <person name="Ji P."/>
            <person name="Bell-Sakyi L."/>
            <person name="Cui X.M."/>
            <person name="Yuan T.T."/>
            <person name="Jiang B.G."/>
            <person name="Yang W.F."/>
            <person name="Lam T.T."/>
            <person name="Chang Q.C."/>
            <person name="Ding S.J."/>
            <person name="Wang X.J."/>
            <person name="Zhu J.G."/>
            <person name="Ruan X.D."/>
            <person name="Zhao L."/>
            <person name="Wei J.T."/>
            <person name="Ye R.Z."/>
            <person name="Que T.C."/>
            <person name="Du C.H."/>
            <person name="Zhou Y.H."/>
            <person name="Cheng J.X."/>
            <person name="Dai P.F."/>
            <person name="Guo W.B."/>
            <person name="Han X.H."/>
            <person name="Huang E.J."/>
            <person name="Li L.F."/>
            <person name="Wei W."/>
            <person name="Gao Y.C."/>
            <person name="Liu J.Z."/>
            <person name="Shao H.Z."/>
            <person name="Wang X."/>
            <person name="Wang C.C."/>
            <person name="Yang T.C."/>
            <person name="Huo Q.B."/>
            <person name="Li W."/>
            <person name="Chen H.Y."/>
            <person name="Chen S.E."/>
            <person name="Zhou L.G."/>
            <person name="Ni X.B."/>
            <person name="Tian J.H."/>
            <person name="Sheng Y."/>
            <person name="Liu T."/>
            <person name="Pan Y.S."/>
            <person name="Xia L.Y."/>
            <person name="Li J."/>
            <person name="Zhao F."/>
            <person name="Cao W.C."/>
        </authorList>
    </citation>
    <scope>NUCLEOTIDE SEQUENCE</scope>
    <source>
        <strain evidence="2">Rmic-2018</strain>
    </source>
</reference>
<keyword evidence="3" id="KW-1185">Reference proteome</keyword>
<comment type="caution">
    <text evidence="2">The sequence shown here is derived from an EMBL/GenBank/DDBJ whole genome shotgun (WGS) entry which is preliminary data.</text>
</comment>
<dbReference type="Proteomes" id="UP000821866">
    <property type="component" value="Chromosome 4"/>
</dbReference>
<evidence type="ECO:0000256" key="1">
    <source>
        <dbReference type="SAM" id="MobiDB-lite"/>
    </source>
</evidence>
<name>A0A9J6E0D4_RHIMP</name>
<feature type="compositionally biased region" description="Polar residues" evidence="1">
    <location>
        <begin position="224"/>
        <end position="242"/>
    </location>
</feature>
<proteinExistence type="predicted"/>
<gene>
    <name evidence="2" type="ORF">HPB51_005738</name>
</gene>
<evidence type="ECO:0000313" key="2">
    <source>
        <dbReference type="EMBL" id="KAH8027456.1"/>
    </source>
</evidence>
<evidence type="ECO:0008006" key="4">
    <source>
        <dbReference type="Google" id="ProtNLM"/>
    </source>
</evidence>
<feature type="compositionally biased region" description="Basic and acidic residues" evidence="1">
    <location>
        <begin position="100"/>
        <end position="110"/>
    </location>
</feature>
<feature type="compositionally biased region" description="Polar residues" evidence="1">
    <location>
        <begin position="131"/>
        <end position="141"/>
    </location>
</feature>
<feature type="region of interest" description="Disordered" evidence="1">
    <location>
        <begin position="87"/>
        <end position="141"/>
    </location>
</feature>
<organism evidence="2 3">
    <name type="scientific">Rhipicephalus microplus</name>
    <name type="common">Cattle tick</name>
    <name type="synonym">Boophilus microplus</name>
    <dbReference type="NCBI Taxonomy" id="6941"/>
    <lineage>
        <taxon>Eukaryota</taxon>
        <taxon>Metazoa</taxon>
        <taxon>Ecdysozoa</taxon>
        <taxon>Arthropoda</taxon>
        <taxon>Chelicerata</taxon>
        <taxon>Arachnida</taxon>
        <taxon>Acari</taxon>
        <taxon>Parasitiformes</taxon>
        <taxon>Ixodida</taxon>
        <taxon>Ixodoidea</taxon>
        <taxon>Ixodidae</taxon>
        <taxon>Rhipicephalinae</taxon>
        <taxon>Rhipicephalus</taxon>
        <taxon>Boophilus</taxon>
    </lineage>
</organism>
<sequence>MPGVADSRTDPLQQHHHTFSGDVTHDQPAYRGTTTNRHLEDCVYYLQRPRATYPEVYIVSPPSPICCSCGAIGHISSFCRRRRQTRYGPPPTWSNFEGVNDDHWPTEHRATNATRSPPRNSFHHSKKKSDTPASDRSLTPLTSQSLMPFTISTATTYATISIEKQPARPMEIRRLQGHANTIRAPVRLQAGPPGPFKSTKQRGAVLTLTCRAWASKMQRPARHSTPTTTDAQSPQADNNTATGKPAVAPTLAKALAQGTPSDVFENLKSLYLPPPLTPSYPDYCGEANPNLDHPFTLRELEAALATQSTRLAPGEDEITYCYAYEGFIRSRRNGRLDGIPQ</sequence>
<reference evidence="2" key="2">
    <citation type="submission" date="2021-09" db="EMBL/GenBank/DDBJ databases">
        <authorList>
            <person name="Jia N."/>
            <person name="Wang J."/>
            <person name="Shi W."/>
            <person name="Du L."/>
            <person name="Sun Y."/>
            <person name="Zhan W."/>
            <person name="Jiang J."/>
            <person name="Wang Q."/>
            <person name="Zhang B."/>
            <person name="Ji P."/>
            <person name="Sakyi L.B."/>
            <person name="Cui X."/>
            <person name="Yuan T."/>
            <person name="Jiang B."/>
            <person name="Yang W."/>
            <person name="Lam T.T.-Y."/>
            <person name="Chang Q."/>
            <person name="Ding S."/>
            <person name="Wang X."/>
            <person name="Zhu J."/>
            <person name="Ruan X."/>
            <person name="Zhao L."/>
            <person name="Wei J."/>
            <person name="Que T."/>
            <person name="Du C."/>
            <person name="Cheng J."/>
            <person name="Dai P."/>
            <person name="Han X."/>
            <person name="Huang E."/>
            <person name="Gao Y."/>
            <person name="Liu J."/>
            <person name="Shao H."/>
            <person name="Ye R."/>
            <person name="Li L."/>
            <person name="Wei W."/>
            <person name="Wang X."/>
            <person name="Wang C."/>
            <person name="Huo Q."/>
            <person name="Li W."/>
            <person name="Guo W."/>
            <person name="Chen H."/>
            <person name="Chen S."/>
            <person name="Zhou L."/>
            <person name="Zhou L."/>
            <person name="Ni X."/>
            <person name="Tian J."/>
            <person name="Zhou Y."/>
            <person name="Sheng Y."/>
            <person name="Liu T."/>
            <person name="Pan Y."/>
            <person name="Xia L."/>
            <person name="Li J."/>
            <person name="Zhao F."/>
            <person name="Cao W."/>
        </authorList>
    </citation>
    <scope>NUCLEOTIDE SEQUENCE</scope>
    <source>
        <strain evidence="2">Rmic-2018</strain>
        <tissue evidence="2">Larvae</tissue>
    </source>
</reference>
<accession>A0A9J6E0D4</accession>
<feature type="region of interest" description="Disordered" evidence="1">
    <location>
        <begin position="216"/>
        <end position="244"/>
    </location>
</feature>